<reference evidence="1" key="1">
    <citation type="submission" date="2022-04" db="EMBL/GenBank/DDBJ databases">
        <title>Genome of the entomopathogenic fungus Entomophthora muscae.</title>
        <authorList>
            <person name="Elya C."/>
            <person name="Lovett B.R."/>
            <person name="Lee E."/>
            <person name="Macias A.M."/>
            <person name="Hajek A.E."/>
            <person name="De Bivort B.L."/>
            <person name="Kasson M.T."/>
            <person name="De Fine Licht H.H."/>
            <person name="Stajich J.E."/>
        </authorList>
    </citation>
    <scope>NUCLEOTIDE SEQUENCE</scope>
    <source>
        <strain evidence="1">Berkeley</strain>
    </source>
</reference>
<evidence type="ECO:0000313" key="2">
    <source>
        <dbReference type="Proteomes" id="UP001165960"/>
    </source>
</evidence>
<keyword evidence="1" id="KW-0687">Ribonucleoprotein</keyword>
<evidence type="ECO:0000313" key="1">
    <source>
        <dbReference type="EMBL" id="KAJ9058802.1"/>
    </source>
</evidence>
<accession>A0ACC2S9E3</accession>
<protein>
    <submittedName>
        <fullName evidence="1">60S ribosomal protein L8</fullName>
    </submittedName>
</protein>
<name>A0ACC2S9E3_9FUNG</name>
<gene>
    <name evidence="1" type="primary">rpl8_1</name>
    <name evidence="1" type="ORF">DSO57_1008332</name>
</gene>
<dbReference type="Proteomes" id="UP001165960">
    <property type="component" value="Unassembled WGS sequence"/>
</dbReference>
<keyword evidence="1" id="KW-0689">Ribosomal protein</keyword>
<keyword evidence="2" id="KW-1185">Reference proteome</keyword>
<organism evidence="1 2">
    <name type="scientific">Entomophthora muscae</name>
    <dbReference type="NCBI Taxonomy" id="34485"/>
    <lineage>
        <taxon>Eukaryota</taxon>
        <taxon>Fungi</taxon>
        <taxon>Fungi incertae sedis</taxon>
        <taxon>Zoopagomycota</taxon>
        <taxon>Entomophthoromycotina</taxon>
        <taxon>Entomophthoromycetes</taxon>
        <taxon>Entomophthorales</taxon>
        <taxon>Entomophthoraceae</taxon>
        <taxon>Entomophthora</taxon>
    </lineage>
</organism>
<comment type="caution">
    <text evidence="1">The sequence shown here is derived from an EMBL/GenBank/DDBJ whole genome shotgun (WGS) entry which is preliminary data.</text>
</comment>
<proteinExistence type="predicted"/>
<sequence>MAPLKGKKKVAPAPFADKTKKADTQNPLFEKRVKNYGIGNDIQPKRDLTRFVKWPRYIRIQKQRKVLRMRVKVPPSINQFSQTLDKNTAVNLFTLLDKYRPETRFEKKERLVAAAKAAAESGSKPETKKPILVKYGINHITALVEAKKAQLVVIAHDVDPIELVVWLPALCRKMGVPYCIVKNKARLGTVVHKKTATALAIAEVRDEDKASLASLVQAVNHNYLDKFEDIRKTWGGGIMGAKSQAAQKKKLAILAKEAEARK</sequence>
<dbReference type="EMBL" id="QTSX02005705">
    <property type="protein sequence ID" value="KAJ9058802.1"/>
    <property type="molecule type" value="Genomic_DNA"/>
</dbReference>